<evidence type="ECO:0008006" key="7">
    <source>
        <dbReference type="Google" id="ProtNLM"/>
    </source>
</evidence>
<evidence type="ECO:0000313" key="5">
    <source>
        <dbReference type="EMBL" id="GIF58251.1"/>
    </source>
</evidence>
<dbReference type="Proteomes" id="UP000624325">
    <property type="component" value="Unassembled WGS sequence"/>
</dbReference>
<evidence type="ECO:0000256" key="1">
    <source>
        <dbReference type="SAM" id="MobiDB-lite"/>
    </source>
</evidence>
<gene>
    <name evidence="5" type="ORF">Air01nite_43460</name>
</gene>
<dbReference type="Gene3D" id="2.60.40.710">
    <property type="entry name" value="Endoglucanase-like"/>
    <property type="match status" value="1"/>
</dbReference>
<reference evidence="5 6" key="1">
    <citation type="submission" date="2021-01" db="EMBL/GenBank/DDBJ databases">
        <title>Whole genome shotgun sequence of Asanoa iriomotensis NBRC 100142.</title>
        <authorList>
            <person name="Komaki H."/>
            <person name="Tamura T."/>
        </authorList>
    </citation>
    <scope>NUCLEOTIDE SEQUENCE [LARGE SCALE GENOMIC DNA]</scope>
    <source>
        <strain evidence="5 6">NBRC 100142</strain>
    </source>
</reference>
<dbReference type="Gene3D" id="3.20.20.80">
    <property type="entry name" value="Glycosidases"/>
    <property type="match status" value="1"/>
</dbReference>
<dbReference type="InterPro" id="IPR008965">
    <property type="entry name" value="CBM2/CBM3_carb-bd_dom_sf"/>
</dbReference>
<dbReference type="EMBL" id="BONC01000031">
    <property type="protein sequence ID" value="GIF58251.1"/>
    <property type="molecule type" value="Genomic_DNA"/>
</dbReference>
<evidence type="ECO:0000259" key="3">
    <source>
        <dbReference type="Pfam" id="PF00942"/>
    </source>
</evidence>
<keyword evidence="6" id="KW-1185">Reference proteome</keyword>
<feature type="region of interest" description="Disordered" evidence="1">
    <location>
        <begin position="95"/>
        <end position="117"/>
    </location>
</feature>
<dbReference type="Pfam" id="PF12891">
    <property type="entry name" value="Glyco_hydro_44"/>
    <property type="match status" value="1"/>
</dbReference>
<dbReference type="Gene3D" id="2.60.40.1180">
    <property type="entry name" value="Golgi alpha-mannosidase II"/>
    <property type="match status" value="1"/>
</dbReference>
<feature type="region of interest" description="Disordered" evidence="1">
    <location>
        <begin position="597"/>
        <end position="663"/>
    </location>
</feature>
<feature type="signal peptide" evidence="2">
    <location>
        <begin position="1"/>
        <end position="23"/>
    </location>
</feature>
<evidence type="ECO:0000256" key="2">
    <source>
        <dbReference type="SAM" id="SignalP"/>
    </source>
</evidence>
<protein>
    <recommendedName>
        <fullName evidence="7">Endoglucanase</fullName>
    </recommendedName>
</protein>
<dbReference type="InterPro" id="IPR024745">
    <property type="entry name" value="GH44_cat"/>
</dbReference>
<name>A0ABQ4C644_9ACTN</name>
<feature type="domain" description="CBM3" evidence="3">
    <location>
        <begin position="558"/>
        <end position="597"/>
    </location>
</feature>
<organism evidence="5 6">
    <name type="scientific">Asanoa iriomotensis</name>
    <dbReference type="NCBI Taxonomy" id="234613"/>
    <lineage>
        <taxon>Bacteria</taxon>
        <taxon>Bacillati</taxon>
        <taxon>Actinomycetota</taxon>
        <taxon>Actinomycetes</taxon>
        <taxon>Micromonosporales</taxon>
        <taxon>Micromonosporaceae</taxon>
        <taxon>Asanoa</taxon>
    </lineage>
</organism>
<dbReference type="InterPro" id="IPR013780">
    <property type="entry name" value="Glyco_hydro_b"/>
</dbReference>
<evidence type="ECO:0000259" key="4">
    <source>
        <dbReference type="Pfam" id="PF12891"/>
    </source>
</evidence>
<dbReference type="InterPro" id="IPR017853">
    <property type="entry name" value="GH"/>
</dbReference>
<proteinExistence type="predicted"/>
<dbReference type="InterPro" id="IPR036966">
    <property type="entry name" value="CBM3_sf"/>
</dbReference>
<evidence type="ECO:0000313" key="6">
    <source>
        <dbReference type="Proteomes" id="UP000624325"/>
    </source>
</evidence>
<accession>A0ABQ4C644</accession>
<dbReference type="InterPro" id="IPR001956">
    <property type="entry name" value="CBM3"/>
</dbReference>
<feature type="chain" id="PRO_5045669013" description="Endoglucanase" evidence="2">
    <location>
        <begin position="24"/>
        <end position="663"/>
    </location>
</feature>
<dbReference type="Pfam" id="PF00942">
    <property type="entry name" value="CBM_3"/>
    <property type="match status" value="1"/>
</dbReference>
<comment type="caution">
    <text evidence="5">The sequence shown here is derived from an EMBL/GenBank/DDBJ whole genome shotgun (WGS) entry which is preliminary data.</text>
</comment>
<feature type="domain" description="Glycoside hydrolase family 44 catalytic" evidence="4">
    <location>
        <begin position="80"/>
        <end position="327"/>
    </location>
</feature>
<sequence>MRPSLAAILLAVTPAIAPLSAAAAAGPALTVDAAQDRHPISPHVYGMNFADAALADELDLPVRRWGGNATTRYDYRYDTTNRASDWFFENIAEENDDPAALPDGSSTDEFVEQDRSTDTDTILTVPLIGWAPKARDGSCGFSVAKYGPQQRTDEWRPDCGNGIQPDGTPVTGNDPRDTSAPVGASYVTSWIDHLTEKYGTADEGGVRFYNLDNEPDIWHSTHRDVHPLGASSAELRDRAIEIGAAVKAADPGAATLGPVGWGWTSWDYSGLDQETCGRTGCWADPPDRAARGGLPFTTWYLQQLRAYEQAHGTRVLDYFDMHFYPQANGVAFGNGNDPATNALRLRSTRSLWDPTYVDESWINTTTRVVPRMRDLVAANYPGTKTAITEYNWGALDHVNGALAQADILGIFGRERLDLATLWAPPSSTQPGAYAFRMYRNYDGAGGRFGDIGVRATSADQSLLSVYGAERSTDGALTVMVVNKSGAAQTSPVSLAGRGSGTARVYRYGADNPAAIVRAADQPVSAGAFETTFPADSVTLFVLPRADSTPPTVTARYLNLDRAPGDNQIKPGIQVDNGGATAVPLSRVTVRYWFTRDGGSRRSTRGATGPRSAAARSPGGRSRCPPVGRARTRTSRWASPRARWRRTRRPGSSSSVCPSRTGRR</sequence>
<dbReference type="SUPFAM" id="SSF51445">
    <property type="entry name" value="(Trans)glycosidases"/>
    <property type="match status" value="1"/>
</dbReference>
<keyword evidence="2" id="KW-0732">Signal</keyword>
<dbReference type="SUPFAM" id="SSF49384">
    <property type="entry name" value="Carbohydrate-binding domain"/>
    <property type="match status" value="1"/>
</dbReference>